<dbReference type="SUPFAM" id="SSF51445">
    <property type="entry name" value="(Trans)glycosidases"/>
    <property type="match status" value="1"/>
</dbReference>
<dbReference type="NCBIfam" id="NF038029">
    <property type="entry name" value="LP_plasma"/>
    <property type="match status" value="1"/>
</dbReference>
<dbReference type="EMBL" id="CP012622">
    <property type="protein sequence ID" value="ALD66303.1"/>
    <property type="molecule type" value="Genomic_DNA"/>
</dbReference>
<gene>
    <name evidence="3" type="primary">chiA</name>
    <name evidence="3" type="ORF">SCANT_v1c03930</name>
</gene>
<feature type="chain" id="PRO_5005796606" evidence="1">
    <location>
        <begin position="24"/>
        <end position="452"/>
    </location>
</feature>
<sequence>MKKILSLLSSMSLVAVGSSSVVACGGIDMGDVNDENHLVHHVLRTSLGMLENDKKDTIKEKIQELNPTVDASSYKVARVNKNKTALISAVKKGAYKGAMEVKFNLLGEPIKFEDKVLVGYYSDINDWNQKERIPEFEELVQTNYNVINIGDFYAKGEFKMPTFEPKNSLNIKNGIEILHQNDKKAIISMGGPLSTKMKFSTEQKDDLKTAILGIIDEYNFDGISIDWENTSLSNRESQQVMIDVLKEIKDEREQFIIALSATPDNLRLATEIGQAPSYIPFFKGLEGYYNWVTPKAYNQFGYDITIEDREKQILNWEDDDDTCKVEQSGELKCSITNDNEKYRAEFYYLLTKYATVKYSKKNDYFIIDPDKFVLGVSTHEFVDEGKGAASQEALQKSYDLLKKDGIYTKGLMAWRINNDAFDGEIKEGSNVINWKKWSFSDWYKEIYWEQKK</sequence>
<dbReference type="InterPro" id="IPR001223">
    <property type="entry name" value="Glyco_hydro18_cat"/>
</dbReference>
<keyword evidence="4" id="KW-1185">Reference proteome</keyword>
<feature type="domain" description="GH18" evidence="2">
    <location>
        <begin position="115"/>
        <end position="452"/>
    </location>
</feature>
<name>A0A0M4JIB2_9MOLU</name>
<organism evidence="3 4">
    <name type="scientific">Spiroplasma cantharicola</name>
    <dbReference type="NCBI Taxonomy" id="362837"/>
    <lineage>
        <taxon>Bacteria</taxon>
        <taxon>Bacillati</taxon>
        <taxon>Mycoplasmatota</taxon>
        <taxon>Mollicutes</taxon>
        <taxon>Entomoplasmatales</taxon>
        <taxon>Spiroplasmataceae</taxon>
        <taxon>Spiroplasma</taxon>
    </lineage>
</organism>
<dbReference type="InterPro" id="IPR054816">
    <property type="entry name" value="Lipoprotein_mollicutes-type_CS"/>
</dbReference>
<proteinExistence type="predicted"/>
<dbReference type="InterPro" id="IPR017853">
    <property type="entry name" value="GH"/>
</dbReference>
<dbReference type="Proteomes" id="UP000063919">
    <property type="component" value="Chromosome"/>
</dbReference>
<keyword evidence="1" id="KW-0732">Signal</keyword>
<dbReference type="RefSeq" id="WP_053946062.1">
    <property type="nucleotide sequence ID" value="NZ_CP012622.1"/>
</dbReference>
<dbReference type="KEGG" id="scj:SCANT_v1c03930"/>
<reference evidence="3 4" key="1">
    <citation type="journal article" date="2015" name="Genome Announc.">
        <title>Complete Genome Sequence of Spiroplasma cantharicola CC-1T (DSM 21588), a Bacterium Isolated from Soldier Beetle (Cantharis carolinus).</title>
        <authorList>
            <person name="Lo W.S."/>
            <person name="Liu P.Y."/>
            <person name="Kuo C.H."/>
        </authorList>
    </citation>
    <scope>NUCLEOTIDE SEQUENCE [LARGE SCALE GENOMIC DNA]</scope>
    <source>
        <strain evidence="3 4">CC-1</strain>
    </source>
</reference>
<dbReference type="AlphaFoldDB" id="A0A0M4JIB2"/>
<dbReference type="PROSITE" id="PS51257">
    <property type="entry name" value="PROKAR_LIPOPROTEIN"/>
    <property type="match status" value="1"/>
</dbReference>
<dbReference type="PATRIC" id="fig|362837.3.peg.395"/>
<accession>A0A0M4JIB2</accession>
<protein>
    <submittedName>
        <fullName evidence="3">Chitinase</fullName>
    </submittedName>
</protein>
<feature type="signal peptide" evidence="1">
    <location>
        <begin position="1"/>
        <end position="23"/>
    </location>
</feature>
<dbReference type="PROSITE" id="PS51910">
    <property type="entry name" value="GH18_2"/>
    <property type="match status" value="1"/>
</dbReference>
<evidence type="ECO:0000313" key="3">
    <source>
        <dbReference type="EMBL" id="ALD66303.1"/>
    </source>
</evidence>
<dbReference type="GO" id="GO:0005975">
    <property type="term" value="P:carbohydrate metabolic process"/>
    <property type="evidence" value="ECO:0007669"/>
    <property type="project" value="InterPro"/>
</dbReference>
<evidence type="ECO:0000259" key="2">
    <source>
        <dbReference type="PROSITE" id="PS51910"/>
    </source>
</evidence>
<evidence type="ECO:0000313" key="4">
    <source>
        <dbReference type="Proteomes" id="UP000063919"/>
    </source>
</evidence>
<dbReference type="Gene3D" id="3.20.20.80">
    <property type="entry name" value="Glycosidases"/>
    <property type="match status" value="1"/>
</dbReference>
<dbReference type="STRING" id="362837.SCANT_v1c03930"/>
<dbReference type="OrthoDB" id="315328at2"/>
<evidence type="ECO:0000256" key="1">
    <source>
        <dbReference type="SAM" id="SignalP"/>
    </source>
</evidence>